<feature type="domain" description="Transcriptional regulator SbtR-like C-terminal" evidence="1">
    <location>
        <begin position="2"/>
        <end position="75"/>
    </location>
</feature>
<sequence>MSALLHKSADVVDAEERIHELFTHLLDEVSAAGQVRTDIAAGELAAYCLHALSAAAKAPDEAATTRLVELCLRSLQSE</sequence>
<dbReference type="AlphaFoldDB" id="A0A5C4VR08"/>
<dbReference type="Gene3D" id="1.10.357.10">
    <property type="entry name" value="Tetracycline Repressor, domain 2"/>
    <property type="match status" value="1"/>
</dbReference>
<organism evidence="2 3">
    <name type="scientific">Nocardioides albidus</name>
    <dbReference type="NCBI Taxonomy" id="1517589"/>
    <lineage>
        <taxon>Bacteria</taxon>
        <taxon>Bacillati</taxon>
        <taxon>Actinomycetota</taxon>
        <taxon>Actinomycetes</taxon>
        <taxon>Propionibacteriales</taxon>
        <taxon>Nocardioidaceae</taxon>
        <taxon>Nocardioides</taxon>
    </lineage>
</organism>
<dbReference type="InterPro" id="IPR036271">
    <property type="entry name" value="Tet_transcr_reg_TetR-rel_C_sf"/>
</dbReference>
<dbReference type="Proteomes" id="UP000313231">
    <property type="component" value="Unassembled WGS sequence"/>
</dbReference>
<gene>
    <name evidence="2" type="ORF">FHP29_17895</name>
</gene>
<name>A0A5C4VR08_9ACTN</name>
<evidence type="ECO:0000313" key="3">
    <source>
        <dbReference type="Proteomes" id="UP000313231"/>
    </source>
</evidence>
<evidence type="ECO:0000259" key="1">
    <source>
        <dbReference type="Pfam" id="PF21597"/>
    </source>
</evidence>
<protein>
    <recommendedName>
        <fullName evidence="1">Transcriptional regulator SbtR-like C-terminal domain-containing protein</fullName>
    </recommendedName>
</protein>
<proteinExistence type="predicted"/>
<dbReference type="Pfam" id="PF21597">
    <property type="entry name" value="TetR_C_43"/>
    <property type="match status" value="1"/>
</dbReference>
<keyword evidence="3" id="KW-1185">Reference proteome</keyword>
<dbReference type="EMBL" id="VDMP01000026">
    <property type="protein sequence ID" value="TNM37659.1"/>
    <property type="molecule type" value="Genomic_DNA"/>
</dbReference>
<dbReference type="InterPro" id="IPR049445">
    <property type="entry name" value="TetR_SbtR-like_C"/>
</dbReference>
<comment type="caution">
    <text evidence="2">The sequence shown here is derived from an EMBL/GenBank/DDBJ whole genome shotgun (WGS) entry which is preliminary data.</text>
</comment>
<dbReference type="SUPFAM" id="SSF48498">
    <property type="entry name" value="Tetracyclin repressor-like, C-terminal domain"/>
    <property type="match status" value="1"/>
</dbReference>
<reference evidence="2 3" key="1">
    <citation type="journal article" date="2016" name="Int. J. Syst. Evol. Microbiol.">
        <title>Nocardioides albidus sp. nov., an actinobacterium isolated from garden soil.</title>
        <authorList>
            <person name="Singh H."/>
            <person name="Du J."/>
            <person name="Trinh H."/>
            <person name="Won K."/>
            <person name="Yang J.E."/>
            <person name="Yin C."/>
            <person name="Kook M."/>
            <person name="Yi T.H."/>
        </authorList>
    </citation>
    <scope>NUCLEOTIDE SEQUENCE [LARGE SCALE GENOMIC DNA]</scope>
    <source>
        <strain evidence="2 3">CCTCC AB 2015297</strain>
    </source>
</reference>
<dbReference type="RefSeq" id="WP_139624205.1">
    <property type="nucleotide sequence ID" value="NZ_VDMP01000026.1"/>
</dbReference>
<evidence type="ECO:0000313" key="2">
    <source>
        <dbReference type="EMBL" id="TNM37659.1"/>
    </source>
</evidence>
<accession>A0A5C4VR08</accession>